<dbReference type="AlphaFoldDB" id="A0A158PM51"/>
<keyword evidence="3" id="KW-1185">Reference proteome</keyword>
<sequence length="389" mass="42750">MALTNTFGNYQNEFGRAYEDGRQGFRYMNKEIPKVLNDVNLRKSDFIKAVSDMKERNSINDNNIRMMMLGTSVAQGILAGYTINSRYLEAQPLPFITPMVMSFGYAGIVDEAKGDRRMLISATLGAPLCANLLLGAFYGKLTMSYTFLSLGYIAIGGIIMQLLFYKAHDRDTGKKKQSYQCKSGWEYKYRQLGSDESLLNLSDTTAMDGVYKEEAGCLHELEETMQSLHQPAKFFGLAAPPLTEDTRNQVESQAQELTTSSVSPATKPLIEVLVWTTLLIFFANVGIVVGSYILGPLLSTFLGKYGAVILAFVVIPSYTYYSITKIVALITVAIGAAVIFNLTVGIVTANLSFIYFPLTLICAGIAALVVQLILKKLQGEVSIRAHGVS</sequence>
<dbReference type="InterPro" id="IPR036259">
    <property type="entry name" value="MFS_trans_sf"/>
</dbReference>
<gene>
    <name evidence="2" type="ORF">ACOC_LOCUS12195</name>
</gene>
<reference evidence="4" key="1">
    <citation type="submission" date="2016-04" db="UniProtKB">
        <authorList>
            <consortium name="WormBaseParasite"/>
        </authorList>
    </citation>
    <scope>IDENTIFICATION</scope>
</reference>
<dbReference type="OMA" id="APLCANL"/>
<feature type="transmembrane region" description="Helical" evidence="1">
    <location>
        <begin position="145"/>
        <end position="165"/>
    </location>
</feature>
<organism evidence="4">
    <name type="scientific">Angiostrongylus costaricensis</name>
    <name type="common">Nematode worm</name>
    <dbReference type="NCBI Taxonomy" id="334426"/>
    <lineage>
        <taxon>Eukaryota</taxon>
        <taxon>Metazoa</taxon>
        <taxon>Ecdysozoa</taxon>
        <taxon>Nematoda</taxon>
        <taxon>Chromadorea</taxon>
        <taxon>Rhabditida</taxon>
        <taxon>Rhabditina</taxon>
        <taxon>Rhabditomorpha</taxon>
        <taxon>Strongyloidea</taxon>
        <taxon>Metastrongylidae</taxon>
        <taxon>Angiostrongylus</taxon>
    </lineage>
</organism>
<dbReference type="WBParaSite" id="ACOC_0001219401-mRNA-1">
    <property type="protein sequence ID" value="ACOC_0001219401-mRNA-1"/>
    <property type="gene ID" value="ACOC_0001219401"/>
</dbReference>
<evidence type="ECO:0000313" key="2">
    <source>
        <dbReference type="EMBL" id="VDM63780.1"/>
    </source>
</evidence>
<dbReference type="Pfam" id="PF05884">
    <property type="entry name" value="ZYG-11_interact"/>
    <property type="match status" value="2"/>
</dbReference>
<dbReference type="Proteomes" id="UP000267027">
    <property type="component" value="Unassembled WGS sequence"/>
</dbReference>
<feature type="transmembrane region" description="Helical" evidence="1">
    <location>
        <begin position="301"/>
        <end position="321"/>
    </location>
</feature>
<feature type="transmembrane region" description="Helical" evidence="1">
    <location>
        <begin position="326"/>
        <end position="347"/>
    </location>
</feature>
<feature type="transmembrane region" description="Helical" evidence="1">
    <location>
        <begin position="353"/>
        <end position="374"/>
    </location>
</feature>
<feature type="transmembrane region" description="Helical" evidence="1">
    <location>
        <begin position="272"/>
        <end position="295"/>
    </location>
</feature>
<reference evidence="2 3" key="2">
    <citation type="submission" date="2018-11" db="EMBL/GenBank/DDBJ databases">
        <authorList>
            <consortium name="Pathogen Informatics"/>
        </authorList>
    </citation>
    <scope>NUCLEOTIDE SEQUENCE [LARGE SCALE GENOMIC DNA]</scope>
    <source>
        <strain evidence="2 3">Costa Rica</strain>
    </source>
</reference>
<keyword evidence="1" id="KW-0812">Transmembrane</keyword>
<accession>A0A158PM51</accession>
<evidence type="ECO:0000313" key="4">
    <source>
        <dbReference type="WBParaSite" id="ACOC_0001219401-mRNA-1"/>
    </source>
</evidence>
<feature type="transmembrane region" description="Helical" evidence="1">
    <location>
        <begin position="119"/>
        <end position="139"/>
    </location>
</feature>
<dbReference type="PANTHER" id="PTHR31176:SF1">
    <property type="entry name" value="MFS DOMAIN-CONTAINING PROTEIN-RELATED"/>
    <property type="match status" value="1"/>
</dbReference>
<evidence type="ECO:0000256" key="1">
    <source>
        <dbReference type="SAM" id="Phobius"/>
    </source>
</evidence>
<name>A0A158PM51_ANGCS</name>
<dbReference type="SUPFAM" id="SSF103473">
    <property type="entry name" value="MFS general substrate transporter"/>
    <property type="match status" value="1"/>
</dbReference>
<keyword evidence="1" id="KW-1133">Transmembrane helix</keyword>
<proteinExistence type="predicted"/>
<dbReference type="EMBL" id="UYYA01004925">
    <property type="protein sequence ID" value="VDM63780.1"/>
    <property type="molecule type" value="Genomic_DNA"/>
</dbReference>
<keyword evidence="1" id="KW-0472">Membrane</keyword>
<dbReference type="InterPro" id="IPR008574">
    <property type="entry name" value="Nematodes_ZYG-11_interact"/>
</dbReference>
<dbReference type="PANTHER" id="PTHR31176">
    <property type="entry name" value="MFS DOMAIN-CONTAINING PROTEIN-RELATED"/>
    <property type="match status" value="1"/>
</dbReference>
<evidence type="ECO:0000313" key="3">
    <source>
        <dbReference type="Proteomes" id="UP000267027"/>
    </source>
</evidence>
<protein>
    <submittedName>
        <fullName evidence="4">MFS domain-containing protein</fullName>
    </submittedName>
</protein>
<dbReference type="OrthoDB" id="5863341at2759"/>